<protein>
    <submittedName>
        <fullName evidence="2">Uncharacterized protein</fullName>
    </submittedName>
</protein>
<dbReference type="AlphaFoldDB" id="A0A0V1F9H4"/>
<evidence type="ECO:0000313" key="3">
    <source>
        <dbReference type="Proteomes" id="UP000054995"/>
    </source>
</evidence>
<comment type="caution">
    <text evidence="2">The sequence shown here is derived from an EMBL/GenBank/DDBJ whole genome shotgun (WGS) entry which is preliminary data.</text>
</comment>
<evidence type="ECO:0000313" key="2">
    <source>
        <dbReference type="EMBL" id="KRY82727.1"/>
    </source>
</evidence>
<gene>
    <name evidence="2" type="ORF">T4D_7881</name>
</gene>
<feature type="compositionally biased region" description="Polar residues" evidence="1">
    <location>
        <begin position="46"/>
        <end position="59"/>
    </location>
</feature>
<proteinExistence type="predicted"/>
<reference evidence="2 3" key="1">
    <citation type="submission" date="2015-01" db="EMBL/GenBank/DDBJ databases">
        <title>Evolution of Trichinella species and genotypes.</title>
        <authorList>
            <person name="Korhonen P.K."/>
            <person name="Edoardo P."/>
            <person name="Giuseppe L.R."/>
            <person name="Gasser R.B."/>
        </authorList>
    </citation>
    <scope>NUCLEOTIDE SEQUENCE [LARGE SCALE GENOMIC DNA]</scope>
    <source>
        <strain evidence="2">ISS470</strain>
    </source>
</reference>
<feature type="region of interest" description="Disordered" evidence="1">
    <location>
        <begin position="34"/>
        <end position="67"/>
    </location>
</feature>
<evidence type="ECO:0000256" key="1">
    <source>
        <dbReference type="SAM" id="MobiDB-lite"/>
    </source>
</evidence>
<dbReference type="Proteomes" id="UP000054995">
    <property type="component" value="Unassembled WGS sequence"/>
</dbReference>
<dbReference type="EMBL" id="JYDT01000164">
    <property type="protein sequence ID" value="KRY82727.1"/>
    <property type="molecule type" value="Genomic_DNA"/>
</dbReference>
<sequence>MKRIKLACAKSKQSKPNQRAGAVVVALRVPVSEPEAASRLAPAVQEKQQTATTRVDTGQATGGLNGS</sequence>
<name>A0A0V1F9H4_TRIPS</name>
<accession>A0A0V1F9H4</accession>
<organism evidence="2 3">
    <name type="scientific">Trichinella pseudospiralis</name>
    <name type="common">Parasitic roundworm</name>
    <dbReference type="NCBI Taxonomy" id="6337"/>
    <lineage>
        <taxon>Eukaryota</taxon>
        <taxon>Metazoa</taxon>
        <taxon>Ecdysozoa</taxon>
        <taxon>Nematoda</taxon>
        <taxon>Enoplea</taxon>
        <taxon>Dorylaimia</taxon>
        <taxon>Trichinellida</taxon>
        <taxon>Trichinellidae</taxon>
        <taxon>Trichinella</taxon>
    </lineage>
</organism>
<keyword evidence="3" id="KW-1185">Reference proteome</keyword>